<dbReference type="InterPro" id="IPR050678">
    <property type="entry name" value="DNA_Partitioning_ATPase"/>
</dbReference>
<dbReference type="InterPro" id="IPR002586">
    <property type="entry name" value="CobQ/CobB/MinD/ParA_Nub-bd_dom"/>
</dbReference>
<evidence type="ECO:0000259" key="1">
    <source>
        <dbReference type="Pfam" id="PF01656"/>
    </source>
</evidence>
<keyword evidence="3" id="KW-1185">Reference proteome</keyword>
<name>A0ABS0KTX3_PSENT</name>
<accession>A0ABS0KTX3</accession>
<dbReference type="CDD" id="cd02042">
    <property type="entry name" value="ParAB_family"/>
    <property type="match status" value="1"/>
</dbReference>
<proteinExistence type="predicted"/>
<organism evidence="2 3">
    <name type="scientific">Pseudomonas nitroreducens</name>
    <dbReference type="NCBI Taxonomy" id="46680"/>
    <lineage>
        <taxon>Bacteria</taxon>
        <taxon>Pseudomonadati</taxon>
        <taxon>Pseudomonadota</taxon>
        <taxon>Gammaproteobacteria</taxon>
        <taxon>Pseudomonadales</taxon>
        <taxon>Pseudomonadaceae</taxon>
        <taxon>Pseudomonas</taxon>
    </lineage>
</organism>
<evidence type="ECO:0000313" key="3">
    <source>
        <dbReference type="Proteomes" id="UP000608450"/>
    </source>
</evidence>
<dbReference type="Pfam" id="PF01656">
    <property type="entry name" value="CbiA"/>
    <property type="match status" value="1"/>
</dbReference>
<dbReference type="RefSeq" id="WP_034017819.1">
    <property type="nucleotide sequence ID" value="NZ_JADTFC010000124.1"/>
</dbReference>
<sequence>MARIAVANIKGGVSKTTTAVHLAGEGAKRGPTLLIDGDTQPNAASWAAWRRDAGREPNPTTIILRDRAILDEGRLLSANYQTTIIDVGGRDNPGLRSALLLADMAIVPIGASAFDASSMTDLQELIGIAKDFNHDLKVRVLLSRVDPRTKTTEAAEMREFLINEGLELLDTCICERVGFRRAIKSGATVEELGDDHKAIEEMQSLYNEVLN</sequence>
<dbReference type="PANTHER" id="PTHR13696">
    <property type="entry name" value="P-LOOP CONTAINING NUCLEOSIDE TRIPHOSPHATE HYDROLASE"/>
    <property type="match status" value="1"/>
</dbReference>
<dbReference type="EMBL" id="JADTFC010000124">
    <property type="protein sequence ID" value="MBG6291566.1"/>
    <property type="molecule type" value="Genomic_DNA"/>
</dbReference>
<dbReference type="Gene3D" id="3.40.50.300">
    <property type="entry name" value="P-loop containing nucleotide triphosphate hydrolases"/>
    <property type="match status" value="1"/>
</dbReference>
<dbReference type="InterPro" id="IPR027417">
    <property type="entry name" value="P-loop_NTPase"/>
</dbReference>
<comment type="caution">
    <text evidence="2">The sequence shown here is derived from an EMBL/GenBank/DDBJ whole genome shotgun (WGS) entry which is preliminary data.</text>
</comment>
<reference evidence="2 3" key="1">
    <citation type="submission" date="2020-11" db="EMBL/GenBank/DDBJ databases">
        <title>Enhanced detection system for hospital associated transmission using whole genome sequencing surveillance.</title>
        <authorList>
            <person name="Harrison L.H."/>
            <person name="Van Tyne D."/>
            <person name="Marsh J.W."/>
            <person name="Griffith M.P."/>
            <person name="Snyder D.J."/>
            <person name="Cooper V.S."/>
            <person name="Mustapha M."/>
        </authorList>
    </citation>
    <scope>NUCLEOTIDE SEQUENCE [LARGE SCALE GENOMIC DNA]</scope>
    <source>
        <strain evidence="2 3">PSA00705</strain>
    </source>
</reference>
<feature type="domain" description="CobQ/CobB/MinD/ParA nucleotide binding" evidence="1">
    <location>
        <begin position="4"/>
        <end position="188"/>
    </location>
</feature>
<dbReference type="SUPFAM" id="SSF52540">
    <property type="entry name" value="P-loop containing nucleoside triphosphate hydrolases"/>
    <property type="match status" value="1"/>
</dbReference>
<dbReference type="PANTHER" id="PTHR13696:SF96">
    <property type="entry name" value="COBQ_COBB_MIND_PARA NUCLEOTIDE BINDING DOMAIN-CONTAINING PROTEIN"/>
    <property type="match status" value="1"/>
</dbReference>
<dbReference type="Proteomes" id="UP000608450">
    <property type="component" value="Unassembled WGS sequence"/>
</dbReference>
<dbReference type="PIRSF" id="PIRSF009320">
    <property type="entry name" value="Nuc_binding_HP_1000"/>
    <property type="match status" value="1"/>
</dbReference>
<gene>
    <name evidence="2" type="ORF">I5I61_29270</name>
</gene>
<evidence type="ECO:0000313" key="2">
    <source>
        <dbReference type="EMBL" id="MBG6291566.1"/>
    </source>
</evidence>
<protein>
    <submittedName>
        <fullName evidence="2">ParA family protein</fullName>
    </submittedName>
</protein>